<sequence>MRKLNWILSEEWILERYKCFGTFDDLNIECTEFCSKQIMKRCKSLKKSREKLIV</sequence>
<dbReference type="EMBL" id="LAZR01004334">
    <property type="protein sequence ID" value="KKN09561.1"/>
    <property type="molecule type" value="Genomic_DNA"/>
</dbReference>
<organism evidence="1">
    <name type="scientific">marine sediment metagenome</name>
    <dbReference type="NCBI Taxonomy" id="412755"/>
    <lineage>
        <taxon>unclassified sequences</taxon>
        <taxon>metagenomes</taxon>
        <taxon>ecological metagenomes</taxon>
    </lineage>
</organism>
<protein>
    <submittedName>
        <fullName evidence="1">Uncharacterized protein</fullName>
    </submittedName>
</protein>
<comment type="caution">
    <text evidence="1">The sequence shown here is derived from an EMBL/GenBank/DDBJ whole genome shotgun (WGS) entry which is preliminary data.</text>
</comment>
<name>A0A0F9Q8K9_9ZZZZ</name>
<proteinExistence type="predicted"/>
<accession>A0A0F9Q8K9</accession>
<dbReference type="AlphaFoldDB" id="A0A0F9Q8K9"/>
<gene>
    <name evidence="1" type="ORF">LCGC14_1045510</name>
</gene>
<evidence type="ECO:0000313" key="1">
    <source>
        <dbReference type="EMBL" id="KKN09561.1"/>
    </source>
</evidence>
<reference evidence="1" key="1">
    <citation type="journal article" date="2015" name="Nature">
        <title>Complex archaea that bridge the gap between prokaryotes and eukaryotes.</title>
        <authorList>
            <person name="Spang A."/>
            <person name="Saw J.H."/>
            <person name="Jorgensen S.L."/>
            <person name="Zaremba-Niedzwiedzka K."/>
            <person name="Martijn J."/>
            <person name="Lind A.E."/>
            <person name="van Eijk R."/>
            <person name="Schleper C."/>
            <person name="Guy L."/>
            <person name="Ettema T.J."/>
        </authorList>
    </citation>
    <scope>NUCLEOTIDE SEQUENCE</scope>
</reference>